<accession>A0A371HYS6</accession>
<gene>
    <name evidence="16" type="primary">AAE6</name>
    <name evidence="16" type="ORF">CR513_07860</name>
</gene>
<evidence type="ECO:0000256" key="2">
    <source>
        <dbReference type="ARBA" id="ARBA00004286"/>
    </source>
</evidence>
<dbReference type="CDD" id="cd12118">
    <property type="entry name" value="ttLC_FACS_AEE21_like"/>
    <property type="match status" value="1"/>
</dbReference>
<dbReference type="Gene3D" id="3.40.50.10190">
    <property type="entry name" value="BRCT domain"/>
    <property type="match status" value="1"/>
</dbReference>
<dbReference type="Gene3D" id="3.30.300.30">
    <property type="match status" value="1"/>
</dbReference>
<dbReference type="PROSITE" id="PS00455">
    <property type="entry name" value="AMP_BINDING"/>
    <property type="match status" value="1"/>
</dbReference>
<evidence type="ECO:0000256" key="8">
    <source>
        <dbReference type="ARBA" id="ARBA00022763"/>
    </source>
</evidence>
<dbReference type="SUPFAM" id="SSF56801">
    <property type="entry name" value="Acetyl-CoA synthetase-like"/>
    <property type="match status" value="1"/>
</dbReference>
<evidence type="ECO:0000256" key="13">
    <source>
        <dbReference type="ARBA" id="ARBA00044757"/>
    </source>
</evidence>
<dbReference type="Pfam" id="PF00501">
    <property type="entry name" value="AMP-binding"/>
    <property type="match status" value="1"/>
</dbReference>
<dbReference type="Proteomes" id="UP000257109">
    <property type="component" value="Unassembled WGS sequence"/>
</dbReference>
<dbReference type="SUPFAM" id="SSF49879">
    <property type="entry name" value="SMAD/FHA domain"/>
    <property type="match status" value="1"/>
</dbReference>
<comment type="subcellular location">
    <subcellularLocation>
        <location evidence="2">Chromosome</location>
    </subcellularLocation>
    <subcellularLocation>
        <location evidence="3">Cytoplasm</location>
        <location evidence="3">Cytosol</location>
    </subcellularLocation>
    <subcellularLocation>
        <location evidence="1">Nucleus</location>
    </subcellularLocation>
</comment>
<dbReference type="EMBL" id="QJKJ01001368">
    <property type="protein sequence ID" value="RDY07956.1"/>
    <property type="molecule type" value="Genomic_DNA"/>
</dbReference>
<dbReference type="PANTHER" id="PTHR43859">
    <property type="entry name" value="ACYL-ACTIVATING ENZYME"/>
    <property type="match status" value="1"/>
</dbReference>
<dbReference type="FunFam" id="2.60.200.20:FF:000017">
    <property type="entry name" value="Nibrin"/>
    <property type="match status" value="1"/>
</dbReference>
<comment type="similarity">
    <text evidence="13">Belongs to the Nibrin family.</text>
</comment>
<evidence type="ECO:0000256" key="4">
    <source>
        <dbReference type="ARBA" id="ARBA00006432"/>
    </source>
</evidence>
<dbReference type="InterPro" id="IPR036420">
    <property type="entry name" value="BRCT_dom_sf"/>
</dbReference>
<comment type="caution">
    <text evidence="16">The sequence shown here is derived from an EMBL/GenBank/DDBJ whole genome shotgun (WGS) entry which is preliminary data.</text>
</comment>
<dbReference type="InterPro" id="IPR020845">
    <property type="entry name" value="AMP-binding_CS"/>
</dbReference>
<dbReference type="GO" id="GO:0005829">
    <property type="term" value="C:cytosol"/>
    <property type="evidence" value="ECO:0007669"/>
    <property type="project" value="UniProtKB-SubCell"/>
</dbReference>
<dbReference type="CDD" id="cd22667">
    <property type="entry name" value="FHA_NBN"/>
    <property type="match status" value="1"/>
</dbReference>
<evidence type="ECO:0000313" key="16">
    <source>
        <dbReference type="EMBL" id="RDY07956.1"/>
    </source>
</evidence>
<dbReference type="GO" id="GO:0031956">
    <property type="term" value="F:medium-chain fatty acid-CoA ligase activity"/>
    <property type="evidence" value="ECO:0007669"/>
    <property type="project" value="UniProtKB-ARBA"/>
</dbReference>
<dbReference type="Gene3D" id="2.60.200.20">
    <property type="match status" value="1"/>
</dbReference>
<dbReference type="Pfam" id="PF13193">
    <property type="entry name" value="AMP-binding_C"/>
    <property type="match status" value="1"/>
</dbReference>
<keyword evidence="7" id="KW-0547">Nucleotide-binding</keyword>
<evidence type="ECO:0000256" key="9">
    <source>
        <dbReference type="ARBA" id="ARBA00022840"/>
    </source>
</evidence>
<evidence type="ECO:0000256" key="11">
    <source>
        <dbReference type="ARBA" id="ARBA00023242"/>
    </source>
</evidence>
<dbReference type="CDD" id="cd00027">
    <property type="entry name" value="BRCT"/>
    <property type="match status" value="1"/>
</dbReference>
<keyword evidence="9" id="KW-0067">ATP-binding</keyword>
<evidence type="ECO:0000256" key="10">
    <source>
        <dbReference type="ARBA" id="ARBA00023204"/>
    </source>
</evidence>
<proteinExistence type="inferred from homology"/>
<dbReference type="SUPFAM" id="SSF52113">
    <property type="entry name" value="BRCT domain"/>
    <property type="match status" value="1"/>
</dbReference>
<dbReference type="OrthoDB" id="10253115at2759"/>
<dbReference type="Gene3D" id="3.40.50.12780">
    <property type="entry name" value="N-terminal domain of ligase-like"/>
    <property type="match status" value="1"/>
</dbReference>
<evidence type="ECO:0000256" key="6">
    <source>
        <dbReference type="ARBA" id="ARBA00022598"/>
    </source>
</evidence>
<evidence type="ECO:0000259" key="15">
    <source>
        <dbReference type="PROSITE" id="PS50006"/>
    </source>
</evidence>
<dbReference type="InterPro" id="IPR008984">
    <property type="entry name" value="SMAD_FHA_dom_sf"/>
</dbReference>
<dbReference type="AlphaFoldDB" id="A0A371HYS6"/>
<dbReference type="Pfam" id="PF00498">
    <property type="entry name" value="FHA"/>
    <property type="match status" value="1"/>
</dbReference>
<evidence type="ECO:0000256" key="3">
    <source>
        <dbReference type="ARBA" id="ARBA00004514"/>
    </source>
</evidence>
<name>A0A371HYS6_MUCPR</name>
<keyword evidence="10" id="KW-0234">DNA repair</keyword>
<dbReference type="FunFam" id="3.30.300.30:FF:000008">
    <property type="entry name" value="2,3-dihydroxybenzoate-AMP ligase"/>
    <property type="match status" value="1"/>
</dbReference>
<feature type="domain" description="FHA" evidence="15">
    <location>
        <begin position="562"/>
        <end position="621"/>
    </location>
</feature>
<evidence type="ECO:0000256" key="12">
    <source>
        <dbReference type="ARBA" id="ARBA00023306"/>
    </source>
</evidence>
<keyword evidence="8" id="KW-0227">DNA damage</keyword>
<dbReference type="GO" id="GO:0005634">
    <property type="term" value="C:nucleus"/>
    <property type="evidence" value="ECO:0007669"/>
    <property type="project" value="UniProtKB-SubCell"/>
</dbReference>
<evidence type="ECO:0000256" key="1">
    <source>
        <dbReference type="ARBA" id="ARBA00004123"/>
    </source>
</evidence>
<dbReference type="InterPro" id="IPR000873">
    <property type="entry name" value="AMP-dep_synth/lig_dom"/>
</dbReference>
<protein>
    <submittedName>
        <fullName evidence="16">Acyl-activating enzyme 6</fullName>
    </submittedName>
</protein>
<dbReference type="PANTHER" id="PTHR43859:SF50">
    <property type="entry name" value="LONG-CHAIN ACYL-COA SYNTHETASE"/>
    <property type="match status" value="1"/>
</dbReference>
<dbReference type="Pfam" id="PF00533">
    <property type="entry name" value="BRCT"/>
    <property type="match status" value="1"/>
</dbReference>
<feature type="region of interest" description="Disordered" evidence="14">
    <location>
        <begin position="1064"/>
        <end position="1093"/>
    </location>
</feature>
<evidence type="ECO:0000256" key="5">
    <source>
        <dbReference type="ARBA" id="ARBA00022454"/>
    </source>
</evidence>
<keyword evidence="17" id="KW-1185">Reference proteome</keyword>
<dbReference type="PROSITE" id="PS50006">
    <property type="entry name" value="FHA_DOMAIN"/>
    <property type="match status" value="1"/>
</dbReference>
<dbReference type="InterPro" id="IPR025110">
    <property type="entry name" value="AMP-bd_C"/>
</dbReference>
<dbReference type="InterPro" id="IPR042099">
    <property type="entry name" value="ANL_N_sf"/>
</dbReference>
<comment type="similarity">
    <text evidence="4">Belongs to the ATP-dependent AMP-binding enzyme family.</text>
</comment>
<evidence type="ECO:0000256" key="14">
    <source>
        <dbReference type="SAM" id="MobiDB-lite"/>
    </source>
</evidence>
<dbReference type="GO" id="GO:0006281">
    <property type="term" value="P:DNA repair"/>
    <property type="evidence" value="ECO:0007669"/>
    <property type="project" value="UniProtKB-KW"/>
</dbReference>
<evidence type="ECO:0000313" key="17">
    <source>
        <dbReference type="Proteomes" id="UP000257109"/>
    </source>
</evidence>
<keyword evidence="6" id="KW-0436">Ligase</keyword>
<dbReference type="STRING" id="157652.A0A371HYS6"/>
<dbReference type="GO" id="GO:0005524">
    <property type="term" value="F:ATP binding"/>
    <property type="evidence" value="ECO:0007669"/>
    <property type="project" value="UniProtKB-KW"/>
</dbReference>
<dbReference type="GO" id="GO:0005694">
    <property type="term" value="C:chromosome"/>
    <property type="evidence" value="ECO:0007669"/>
    <property type="project" value="UniProtKB-SubCell"/>
</dbReference>
<keyword evidence="12" id="KW-0131">Cell cycle</keyword>
<dbReference type="InterPro" id="IPR045851">
    <property type="entry name" value="AMP-bd_C_sf"/>
</dbReference>
<keyword evidence="11" id="KW-0539">Nucleus</keyword>
<reference evidence="16" key="1">
    <citation type="submission" date="2018-05" db="EMBL/GenBank/DDBJ databases">
        <title>Draft genome of Mucuna pruriens seed.</title>
        <authorList>
            <person name="Nnadi N.E."/>
            <person name="Vos R."/>
            <person name="Hasami M.H."/>
            <person name="Devisetty U.K."/>
            <person name="Aguiy J.C."/>
        </authorList>
    </citation>
    <scope>NUCLEOTIDE SEQUENCE [LARGE SCALE GENOMIC DNA]</scope>
    <source>
        <strain evidence="16">JCA_2017</strain>
    </source>
</reference>
<organism evidence="16 17">
    <name type="scientific">Mucuna pruriens</name>
    <name type="common">Velvet bean</name>
    <name type="synonym">Dolichos pruriens</name>
    <dbReference type="NCBI Taxonomy" id="157652"/>
    <lineage>
        <taxon>Eukaryota</taxon>
        <taxon>Viridiplantae</taxon>
        <taxon>Streptophyta</taxon>
        <taxon>Embryophyta</taxon>
        <taxon>Tracheophyta</taxon>
        <taxon>Spermatophyta</taxon>
        <taxon>Magnoliopsida</taxon>
        <taxon>eudicotyledons</taxon>
        <taxon>Gunneridae</taxon>
        <taxon>Pentapetalae</taxon>
        <taxon>rosids</taxon>
        <taxon>fabids</taxon>
        <taxon>Fabales</taxon>
        <taxon>Fabaceae</taxon>
        <taxon>Papilionoideae</taxon>
        <taxon>50 kb inversion clade</taxon>
        <taxon>NPAAA clade</taxon>
        <taxon>indigoferoid/millettioid clade</taxon>
        <taxon>Phaseoleae</taxon>
        <taxon>Mucuna</taxon>
    </lineage>
</organism>
<evidence type="ECO:0000256" key="7">
    <source>
        <dbReference type="ARBA" id="ARBA00022741"/>
    </source>
</evidence>
<feature type="non-terminal residue" evidence="16">
    <location>
        <position position="1"/>
    </location>
</feature>
<dbReference type="InterPro" id="IPR000253">
    <property type="entry name" value="FHA_dom"/>
</dbReference>
<dbReference type="InterPro" id="IPR001357">
    <property type="entry name" value="BRCT_dom"/>
</dbReference>
<sequence>MDHLTTNPANSQPLTPLTFLERAAIVYGDTHSILYHRTSFTWSQTHRRCLQLASSLSSLGLGRGNIISVLSPNTPPMYELHFAVPMCGAILNNLNLRLDHNTLSVLLRHSESKLVFVHSHSLALILRALASFPKTTPRPSLVLIADDAVAPHLHPPVIDTYEGLLKKGNPCFNWARPNSEWDPITLNYTSGTTSSPKGVMHSHRTAFIMSVDSLIDWSVPKQPVYLWTLPMFHSNGWSFPWAIAAAGGTNVCACKTNAPTIYRLIQSHNITHMCAAPVVLNMLFTYNRAEPLKNPVHVLTGGSPPPATILARAEELGFRVSHGYGMTETLGVIVSCAWKREWDRLPATERARLRARQGVRTVAMTEMDVVDPASGVSVKRDGVTSGEVVVRGACVMLGYLKDLEGTRKCIRNNGWLYTGDVGVMHGDGYLEIKDRSKDVIISGGENLSSVEVEAVLYAHPAVNEAAVVARPDEFWGETPCAFVMLREGLLTRPSEKEVLEFCRERLPHFMVPKTVVFKEALPKTSTGKIQKHVLRMEAQALGSLSPPLPSEDKYYIFKTGIYKVGRKGCDVIITKDKGVSRVHAEIVVNTMNPLNPLPNERSDLSSSIHIRDCSKYGTFISKNVGPKKKIHELPNKETALEDGDLVSFGTGTATYKFCHVPLVFFICSSNKVDQSLEEKISSIGGSITNTLGEECTHVLVDQLMPLKKDLVEAVVAKKSCVLKTWLEFFAEKNISTEIPSCHSYIPIVSAEGESIKIADPRMREDCLKEYTFVLESEHLYKFGDQLKSLLEVAGAKVVSFEDFCSNSHGSDYGEDNRVVCVIPKGPACKSNLFNKLSSLLTVNEMDVIYAAFSGQLDLSILKSPCILVSSSCDTDETVVADSDTEVETATSAHSNEAFSNGNNLKYEKTEELYDDSDTLDKRKHERVEASSEDVSTRLHDIQCAKTEASLDGASVRSHVTSFRNDNDGIKVKKDKVDDYESGNSDIVYSQHLIVRDTNIRTSMSTAPNSSVPNFKRFRKGQTQSGNSFDNLVPFAKYPYKDSDNGNDDMAELVKEEKRRKKMEAVADDLFNNEKARKRGTVGSRGTEMRRTTP</sequence>
<keyword evidence="5" id="KW-0158">Chromosome</keyword>